<dbReference type="Proteomes" id="UP000596092">
    <property type="component" value="Chromosome"/>
</dbReference>
<proteinExistence type="predicted"/>
<evidence type="ECO:0000313" key="1">
    <source>
        <dbReference type="EMBL" id="QQG65058.1"/>
    </source>
</evidence>
<dbReference type="EMBL" id="CP054140">
    <property type="protein sequence ID" value="QQG65058.1"/>
    <property type="molecule type" value="Genomic_DNA"/>
</dbReference>
<dbReference type="RefSeq" id="WP_199263874.1">
    <property type="nucleotide sequence ID" value="NZ_CP054140.1"/>
</dbReference>
<sequence>MNKQSLLIVMMLVLFAWSCAWSEELPWDVKTPFKEATIYYELSGTEVGKETLYIQEFGARQAKHRSTTATLMGISKDTQTIQITDQNWIYHYDIREKTGGKTTNPVKIYRSEYAKLNAEEKKNFEKNAKELGPGGMFAQVDSVIRYKDDKILGFDCDIASVAGISTVYLLHKTAIPLKAETSVMGIKNNVIATKVDTSTPVPDDAFSAPTGITAQLDQPMESMMQEMVKNTVDTLKRADGIELMRQSGPLGMMGEAPLQQMLGREMEGDGDQEEQQELMRQINEALQHVRKQQPQK</sequence>
<dbReference type="KEGG" id="dog:HP555_03845"/>
<evidence type="ECO:0008006" key="3">
    <source>
        <dbReference type="Google" id="ProtNLM"/>
    </source>
</evidence>
<organism evidence="1 2">
    <name type="scientific">Desulfobulbus oligotrophicus</name>
    <dbReference type="NCBI Taxonomy" id="1909699"/>
    <lineage>
        <taxon>Bacteria</taxon>
        <taxon>Pseudomonadati</taxon>
        <taxon>Thermodesulfobacteriota</taxon>
        <taxon>Desulfobulbia</taxon>
        <taxon>Desulfobulbales</taxon>
        <taxon>Desulfobulbaceae</taxon>
        <taxon>Desulfobulbus</taxon>
    </lineage>
</organism>
<gene>
    <name evidence="1" type="ORF">HP555_03845</name>
</gene>
<protein>
    <recommendedName>
        <fullName evidence="3">DUF4412 domain-containing protein</fullName>
    </recommendedName>
</protein>
<reference evidence="1 2" key="1">
    <citation type="submission" date="2020-05" db="EMBL/GenBank/DDBJ databases">
        <title>Complete genome of Desulfobulbus oligotrophicus.</title>
        <authorList>
            <person name="Podar M."/>
        </authorList>
    </citation>
    <scope>NUCLEOTIDE SEQUENCE [LARGE SCALE GENOMIC DNA]</scope>
    <source>
        <strain evidence="1 2">Prop6</strain>
    </source>
</reference>
<name>A0A7T6AQ02_9BACT</name>
<evidence type="ECO:0000313" key="2">
    <source>
        <dbReference type="Proteomes" id="UP000596092"/>
    </source>
</evidence>
<accession>A0A7T6AQ02</accession>
<keyword evidence="2" id="KW-1185">Reference proteome</keyword>
<dbReference type="AlphaFoldDB" id="A0A7T6AQ02"/>